<dbReference type="EC" id="2.3.1.242" evidence="10"/>
<keyword evidence="6" id="KW-0448">Lipopolysaccharide biosynthesis</keyword>
<reference evidence="10 11" key="1">
    <citation type="submission" date="2021-02" db="EMBL/GenBank/DDBJ databases">
        <authorList>
            <person name="Han P."/>
        </authorList>
    </citation>
    <scope>NUCLEOTIDE SEQUENCE [LARGE SCALE GENOMIC DNA]</scope>
    <source>
        <strain evidence="10">Candidatus Nitrospira sp. ZN2</strain>
    </source>
</reference>
<comment type="subcellular location">
    <subcellularLocation>
        <location evidence="1">Cell inner membrane</location>
    </subcellularLocation>
</comment>
<evidence type="ECO:0000256" key="5">
    <source>
        <dbReference type="ARBA" id="ARBA00022692"/>
    </source>
</evidence>
<dbReference type="Proteomes" id="UP000675880">
    <property type="component" value="Unassembled WGS sequence"/>
</dbReference>
<keyword evidence="11" id="KW-1185">Reference proteome</keyword>
<dbReference type="Pfam" id="PF03279">
    <property type="entry name" value="Lip_A_acyltrans"/>
    <property type="match status" value="1"/>
</dbReference>
<evidence type="ECO:0000256" key="4">
    <source>
        <dbReference type="ARBA" id="ARBA00022679"/>
    </source>
</evidence>
<keyword evidence="9 10" id="KW-0012">Acyltransferase</keyword>
<evidence type="ECO:0000256" key="6">
    <source>
        <dbReference type="ARBA" id="ARBA00022985"/>
    </source>
</evidence>
<comment type="caution">
    <text evidence="10">The sequence shown here is derived from an EMBL/GenBank/DDBJ whole genome shotgun (WGS) entry which is preliminary data.</text>
</comment>
<keyword evidence="8" id="KW-0472">Membrane</keyword>
<organism evidence="10 11">
    <name type="scientific">Nitrospira defluvii</name>
    <dbReference type="NCBI Taxonomy" id="330214"/>
    <lineage>
        <taxon>Bacteria</taxon>
        <taxon>Pseudomonadati</taxon>
        <taxon>Nitrospirota</taxon>
        <taxon>Nitrospiria</taxon>
        <taxon>Nitrospirales</taxon>
        <taxon>Nitrospiraceae</taxon>
        <taxon>Nitrospira</taxon>
    </lineage>
</organism>
<keyword evidence="5" id="KW-0812">Transmembrane</keyword>
<evidence type="ECO:0000313" key="10">
    <source>
        <dbReference type="EMBL" id="CAE6788875.1"/>
    </source>
</evidence>
<dbReference type="RefSeq" id="WP_213043822.1">
    <property type="nucleotide sequence ID" value="NZ_CAJNBJ010000018.1"/>
</dbReference>
<sequence>MSRTQTPHTRRQPRSPYHPMYWPTWVGIALFRLLSWLPYRSQLAFGRQCGRLLHGLLTKRREIVRVNLKLCFPGQTPDERNAVALHCFESMGMGVLEIAMAWWAKDPREHCEYTIKGLDHLREALQAGRGVLLCGAHLHSAELAGRFMALEQPVAIVYRPQNDIVADMIANRCRSRYYSDLIQHRDMRGILRALARNQVVWYAPDIDAGTKRSVFAPFFGVPAASLTATSRLAKVSGAAVVPCFYYRRADGSGYDIEVGQALDQFPSGEMIEDATRINRLIEDAVRRVPEQYFWQHRRFKSRPPGEPPLYRR</sequence>
<evidence type="ECO:0000256" key="1">
    <source>
        <dbReference type="ARBA" id="ARBA00004533"/>
    </source>
</evidence>
<keyword evidence="4 10" id="KW-0808">Transferase</keyword>
<keyword evidence="2" id="KW-1003">Cell membrane</keyword>
<dbReference type="PANTHER" id="PTHR30606:SF9">
    <property type="entry name" value="LIPID A BIOSYNTHESIS LAUROYLTRANSFERASE"/>
    <property type="match status" value="1"/>
</dbReference>
<dbReference type="PIRSF" id="PIRSF026649">
    <property type="entry name" value="MsbB"/>
    <property type="match status" value="1"/>
</dbReference>
<dbReference type="InterPro" id="IPR004960">
    <property type="entry name" value="LipA_acyltrans"/>
</dbReference>
<dbReference type="NCBIfam" id="TIGR02207">
    <property type="entry name" value="lipid_A_htrB"/>
    <property type="match status" value="1"/>
</dbReference>
<gene>
    <name evidence="10" type="primary">lpxP</name>
    <name evidence="10" type="ORF">NSPZN2_50245</name>
</gene>
<evidence type="ECO:0000256" key="2">
    <source>
        <dbReference type="ARBA" id="ARBA00022475"/>
    </source>
</evidence>
<dbReference type="InterPro" id="IPR011920">
    <property type="entry name" value="Lipid_A_LpxL_LpxP"/>
</dbReference>
<dbReference type="HAMAP" id="MF_01942">
    <property type="entry name" value="Lipid_A_LpxL_LpxP"/>
    <property type="match status" value="1"/>
</dbReference>
<keyword evidence="3" id="KW-0997">Cell inner membrane</keyword>
<dbReference type="PANTHER" id="PTHR30606">
    <property type="entry name" value="LIPID A BIOSYNTHESIS LAUROYL ACYLTRANSFERASE"/>
    <property type="match status" value="1"/>
</dbReference>
<evidence type="ECO:0000256" key="3">
    <source>
        <dbReference type="ARBA" id="ARBA00022519"/>
    </source>
</evidence>
<evidence type="ECO:0000256" key="7">
    <source>
        <dbReference type="ARBA" id="ARBA00022989"/>
    </source>
</evidence>
<evidence type="ECO:0000256" key="8">
    <source>
        <dbReference type="ARBA" id="ARBA00023136"/>
    </source>
</evidence>
<evidence type="ECO:0000256" key="9">
    <source>
        <dbReference type="ARBA" id="ARBA00023315"/>
    </source>
</evidence>
<protein>
    <submittedName>
        <fullName evidence="10">Lipid A biosynthesis palmitoleoyltransferase</fullName>
        <ecNumber evidence="10">2.3.1.242</ecNumber>
    </submittedName>
</protein>
<accession>A0ABM8S4T9</accession>
<dbReference type="CDD" id="cd07984">
    <property type="entry name" value="LPLAT_LABLAT-like"/>
    <property type="match status" value="1"/>
</dbReference>
<dbReference type="EMBL" id="CAJNBJ010000018">
    <property type="protein sequence ID" value="CAE6788875.1"/>
    <property type="molecule type" value="Genomic_DNA"/>
</dbReference>
<proteinExistence type="inferred from homology"/>
<dbReference type="GO" id="GO:0016746">
    <property type="term" value="F:acyltransferase activity"/>
    <property type="evidence" value="ECO:0007669"/>
    <property type="project" value="UniProtKB-KW"/>
</dbReference>
<keyword evidence="7" id="KW-1133">Transmembrane helix</keyword>
<evidence type="ECO:0000313" key="11">
    <source>
        <dbReference type="Proteomes" id="UP000675880"/>
    </source>
</evidence>
<name>A0ABM8S4T9_9BACT</name>